<gene>
    <name evidence="1" type="ORF">JOQ06_008690</name>
</gene>
<sequence>RSSAQRTASRLDLRCSPDIRGKPNITRTYLDHPSSPVFTRLTPPVLSMLRVLFHDTFKSIPEWLAAGLGPPSP</sequence>
<dbReference type="Proteomes" id="UP001219934">
    <property type="component" value="Unassembled WGS sequence"/>
</dbReference>
<evidence type="ECO:0000313" key="1">
    <source>
        <dbReference type="EMBL" id="KAJ4926517.1"/>
    </source>
</evidence>
<dbReference type="AlphaFoldDB" id="A0AAD6FAA7"/>
<proteinExistence type="predicted"/>
<protein>
    <submittedName>
        <fullName evidence="1">Uncharacterized protein</fullName>
    </submittedName>
</protein>
<name>A0AAD6FAA7_9TELE</name>
<feature type="non-terminal residue" evidence="1">
    <location>
        <position position="73"/>
    </location>
</feature>
<feature type="non-terminal residue" evidence="1">
    <location>
        <position position="1"/>
    </location>
</feature>
<keyword evidence="2" id="KW-1185">Reference proteome</keyword>
<reference evidence="1" key="1">
    <citation type="submission" date="2022-11" db="EMBL/GenBank/DDBJ databases">
        <title>Chromosome-level genome of Pogonophryne albipinna.</title>
        <authorList>
            <person name="Jo E."/>
        </authorList>
    </citation>
    <scope>NUCLEOTIDE SEQUENCE</scope>
    <source>
        <strain evidence="1">SGF0006</strain>
        <tissue evidence="1">Muscle</tissue>
    </source>
</reference>
<organism evidence="1 2">
    <name type="scientific">Pogonophryne albipinna</name>
    <dbReference type="NCBI Taxonomy" id="1090488"/>
    <lineage>
        <taxon>Eukaryota</taxon>
        <taxon>Metazoa</taxon>
        <taxon>Chordata</taxon>
        <taxon>Craniata</taxon>
        <taxon>Vertebrata</taxon>
        <taxon>Euteleostomi</taxon>
        <taxon>Actinopterygii</taxon>
        <taxon>Neopterygii</taxon>
        <taxon>Teleostei</taxon>
        <taxon>Neoteleostei</taxon>
        <taxon>Acanthomorphata</taxon>
        <taxon>Eupercaria</taxon>
        <taxon>Perciformes</taxon>
        <taxon>Notothenioidei</taxon>
        <taxon>Pogonophryne</taxon>
    </lineage>
</organism>
<comment type="caution">
    <text evidence="1">The sequence shown here is derived from an EMBL/GenBank/DDBJ whole genome shotgun (WGS) entry which is preliminary data.</text>
</comment>
<evidence type="ECO:0000313" key="2">
    <source>
        <dbReference type="Proteomes" id="UP001219934"/>
    </source>
</evidence>
<dbReference type="EMBL" id="JAPTMU010000020">
    <property type="protein sequence ID" value="KAJ4926517.1"/>
    <property type="molecule type" value="Genomic_DNA"/>
</dbReference>
<accession>A0AAD6FAA7</accession>